<dbReference type="PANTHER" id="PTHR35269">
    <property type="entry name" value="SMALL VCP/P97-INTERACTING PROTEIN"/>
    <property type="match status" value="1"/>
</dbReference>
<dbReference type="EMBL" id="UFQS01001734">
    <property type="protein sequence ID" value="SSX12086.1"/>
    <property type="molecule type" value="Genomic_DNA"/>
</dbReference>
<reference evidence="6" key="2">
    <citation type="submission" date="2018-07" db="EMBL/GenBank/DDBJ databases">
        <authorList>
            <person name="Quirk P.G."/>
            <person name="Krulwich T.A."/>
        </authorList>
    </citation>
    <scope>NUCLEOTIDE SEQUENCE</scope>
</reference>
<dbReference type="GO" id="GO:1904153">
    <property type="term" value="P:negative regulation of retrograde protein transport, ER to cytosol"/>
    <property type="evidence" value="ECO:0007669"/>
    <property type="project" value="TreeGrafter"/>
</dbReference>
<evidence type="ECO:0000256" key="2">
    <source>
        <dbReference type="ARBA" id="ARBA00023139"/>
    </source>
</evidence>
<dbReference type="GO" id="GO:1904240">
    <property type="term" value="P:negative regulation of VCP-NPL4-UFD1 AAA ATPase complex assembly"/>
    <property type="evidence" value="ECO:0007669"/>
    <property type="project" value="TreeGrafter"/>
</dbReference>
<dbReference type="Pfam" id="PF15811">
    <property type="entry name" value="SVIP"/>
    <property type="match status" value="1"/>
</dbReference>
<dbReference type="GO" id="GO:0005789">
    <property type="term" value="C:endoplasmic reticulum membrane"/>
    <property type="evidence" value="ECO:0007669"/>
    <property type="project" value="TreeGrafter"/>
</dbReference>
<dbReference type="AlphaFoldDB" id="A0A336MSS9"/>
<dbReference type="InterPro" id="IPR031632">
    <property type="entry name" value="SVIP"/>
</dbReference>
<evidence type="ECO:0000313" key="5">
    <source>
        <dbReference type="EMBL" id="SSX12086.1"/>
    </source>
</evidence>
<dbReference type="PANTHER" id="PTHR35269:SF1">
    <property type="entry name" value="SMALL VCP_P97-INTERACTING PROTEIN"/>
    <property type="match status" value="1"/>
</dbReference>
<evidence type="ECO:0000256" key="4">
    <source>
        <dbReference type="SAM" id="MobiDB-lite"/>
    </source>
</evidence>
<sequence>MGGLCDSCFGNQREELIEDIDPETRRQQALEAAERRRQETENRGIKDPDKVRRMEERSRRLEQLEEETAKKGMGQPELRWQAD</sequence>
<dbReference type="VEuPathDB" id="VectorBase:CSON000765"/>
<evidence type="ECO:0000256" key="3">
    <source>
        <dbReference type="ARBA" id="ARBA00023288"/>
    </source>
</evidence>
<reference evidence="5" key="1">
    <citation type="submission" date="2018-04" db="EMBL/GenBank/DDBJ databases">
        <authorList>
            <person name="Go L.Y."/>
            <person name="Mitchell J.A."/>
        </authorList>
    </citation>
    <scope>NUCLEOTIDE SEQUENCE</scope>
    <source>
        <tissue evidence="5">Whole organism</tissue>
    </source>
</reference>
<dbReference type="EMBL" id="UFQT01001734">
    <property type="protein sequence ID" value="SSX31575.1"/>
    <property type="molecule type" value="Genomic_DNA"/>
</dbReference>
<dbReference type="GO" id="GO:0010508">
    <property type="term" value="P:positive regulation of autophagy"/>
    <property type="evidence" value="ECO:0007669"/>
    <property type="project" value="TreeGrafter"/>
</dbReference>
<name>A0A336MSS9_CULSO</name>
<dbReference type="EMBL" id="UFQT01001121">
    <property type="protein sequence ID" value="SSX29008.1"/>
    <property type="molecule type" value="Genomic_DNA"/>
</dbReference>
<organism evidence="6">
    <name type="scientific">Culicoides sonorensis</name>
    <name type="common">Biting midge</name>
    <dbReference type="NCBI Taxonomy" id="179676"/>
    <lineage>
        <taxon>Eukaryota</taxon>
        <taxon>Metazoa</taxon>
        <taxon>Ecdysozoa</taxon>
        <taxon>Arthropoda</taxon>
        <taxon>Hexapoda</taxon>
        <taxon>Insecta</taxon>
        <taxon>Pterygota</taxon>
        <taxon>Neoptera</taxon>
        <taxon>Endopterygota</taxon>
        <taxon>Diptera</taxon>
        <taxon>Nematocera</taxon>
        <taxon>Chironomoidea</taxon>
        <taxon>Ceratopogonidae</taxon>
        <taxon>Ceratopogoninae</taxon>
        <taxon>Culicoides</taxon>
        <taxon>Monoculicoides</taxon>
    </lineage>
</organism>
<gene>
    <name evidence="6" type="primary">CSON000765</name>
    <name evidence="5" type="synonym">CSON003833</name>
</gene>
<keyword evidence="3" id="KW-0449">Lipoprotein</keyword>
<dbReference type="OMA" id="GMCLPCF"/>
<keyword evidence="2" id="KW-0564">Palmitate</keyword>
<feature type="region of interest" description="Disordered" evidence="4">
    <location>
        <begin position="19"/>
        <end position="83"/>
    </location>
</feature>
<accession>A0A336MSS9</accession>
<evidence type="ECO:0000256" key="1">
    <source>
        <dbReference type="ARBA" id="ARBA00022707"/>
    </source>
</evidence>
<evidence type="ECO:0000313" key="6">
    <source>
        <dbReference type="EMBL" id="SSX29008.1"/>
    </source>
</evidence>
<dbReference type="VEuPathDB" id="VectorBase:CSON003833"/>
<dbReference type="InterPro" id="IPR055366">
    <property type="entry name" value="SVIP_metazoa"/>
</dbReference>
<proteinExistence type="predicted"/>
<keyword evidence="1" id="KW-0519">Myristate</keyword>
<feature type="compositionally biased region" description="Basic and acidic residues" evidence="4">
    <location>
        <begin position="22"/>
        <end position="70"/>
    </location>
</feature>
<dbReference type="GO" id="GO:1904293">
    <property type="term" value="P:negative regulation of ERAD pathway"/>
    <property type="evidence" value="ECO:0007669"/>
    <property type="project" value="TreeGrafter"/>
</dbReference>
<protein>
    <submittedName>
        <fullName evidence="6">CSON000765 protein</fullName>
    </submittedName>
    <submittedName>
        <fullName evidence="5">CSON003833 protein</fullName>
    </submittedName>
</protein>